<dbReference type="KEGG" id="ngl:RG1141_PA12170"/>
<keyword evidence="1" id="KW-0614">Plasmid</keyword>
<gene>
    <name evidence="1" type="ORF">RG1141_PA12170</name>
</gene>
<evidence type="ECO:0000313" key="2">
    <source>
        <dbReference type="Proteomes" id="UP000028186"/>
    </source>
</evidence>
<dbReference type="HOGENOM" id="CLU_2735898_0_0_5"/>
<organism evidence="1 2">
    <name type="scientific">Neorhizobium galegae bv. officinalis bv. officinalis str. HAMBI 1141</name>
    <dbReference type="NCBI Taxonomy" id="1028801"/>
    <lineage>
        <taxon>Bacteria</taxon>
        <taxon>Pseudomonadati</taxon>
        <taxon>Pseudomonadota</taxon>
        <taxon>Alphaproteobacteria</taxon>
        <taxon>Hyphomicrobiales</taxon>
        <taxon>Rhizobiaceae</taxon>
        <taxon>Rhizobium/Agrobacterium group</taxon>
        <taxon>Neorhizobium</taxon>
    </lineage>
</organism>
<accession>A0A068TIW0</accession>
<sequence>MMGPREQLISCLNERGSMVMVIEATREADPSAGDQAPPAVIYYTSNGYLVELLSDGTFQVALTREKLTRIE</sequence>
<dbReference type="AlphaFoldDB" id="A0A068TIW0"/>
<proteinExistence type="predicted"/>
<dbReference type="EMBL" id="HG938356">
    <property type="protein sequence ID" value="CDN58049.1"/>
    <property type="molecule type" value="Genomic_DNA"/>
</dbReference>
<name>A0A068TIW0_NEOGA</name>
<dbReference type="Proteomes" id="UP000028186">
    <property type="component" value="Plasmid pHAMBI1141a"/>
</dbReference>
<protein>
    <submittedName>
        <fullName evidence="1">Uncharacterized protein</fullName>
    </submittedName>
</protein>
<evidence type="ECO:0000313" key="1">
    <source>
        <dbReference type="EMBL" id="CDN58049.1"/>
    </source>
</evidence>
<reference evidence="2" key="1">
    <citation type="journal article" date="2014" name="BMC Genomics">
        <title>Genome sequencing of two Neorhizobium galegae strains reveals a noeT gene responsible for the unusual acetylation of the nodulation factors.</title>
        <authorList>
            <person name="Osterman J."/>
            <person name="Marsh J."/>
            <person name="Laine P.K."/>
            <person name="Zeng Z."/>
            <person name="Alatalo E."/>
            <person name="Sullivan J.T."/>
            <person name="Young J.P."/>
            <person name="Thomas-Oates J."/>
            <person name="Paulin L."/>
            <person name="Lindstrom K."/>
        </authorList>
    </citation>
    <scope>NUCLEOTIDE SEQUENCE [LARGE SCALE GENOMIC DNA]</scope>
    <source>
        <strain evidence="2">HAMBI 1141</strain>
        <plasmid evidence="2">II</plasmid>
    </source>
</reference>
<geneLocation type="plasmid" evidence="2">
    <name>II</name>
</geneLocation>